<dbReference type="GO" id="GO:0016020">
    <property type="term" value="C:membrane"/>
    <property type="evidence" value="ECO:0007669"/>
    <property type="project" value="InterPro"/>
</dbReference>
<dbReference type="EMBL" id="OU900095">
    <property type="protein sequence ID" value="CAH1168035.1"/>
    <property type="molecule type" value="Genomic_DNA"/>
</dbReference>
<dbReference type="InterPro" id="IPR017853">
    <property type="entry name" value="GH"/>
</dbReference>
<evidence type="ECO:0000313" key="2">
    <source>
        <dbReference type="EMBL" id="CAH1168035.1"/>
    </source>
</evidence>
<name>A0A9P0GW18_PHYSR</name>
<dbReference type="InterPro" id="IPR005199">
    <property type="entry name" value="Glyco_hydro_79"/>
</dbReference>
<dbReference type="PANTHER" id="PTHR46145">
    <property type="entry name" value="HEPARANASE"/>
    <property type="match status" value="1"/>
</dbReference>
<dbReference type="GO" id="GO:0005615">
    <property type="term" value="C:extracellular space"/>
    <property type="evidence" value="ECO:0007669"/>
    <property type="project" value="TreeGrafter"/>
</dbReference>
<dbReference type="GO" id="GO:0016798">
    <property type="term" value="F:hydrolase activity, acting on glycosyl bonds"/>
    <property type="evidence" value="ECO:0007669"/>
    <property type="project" value="InterPro"/>
</dbReference>
<protein>
    <recommendedName>
        <fullName evidence="4">Glycoside hydrolase family 79</fullName>
    </recommendedName>
</protein>
<comment type="similarity">
    <text evidence="1">Belongs to the glycosyl hydrolase 79 family.</text>
</comment>
<dbReference type="Gene3D" id="3.20.20.80">
    <property type="entry name" value="Glycosidases"/>
    <property type="match status" value="1"/>
</dbReference>
<evidence type="ECO:0008006" key="4">
    <source>
        <dbReference type="Google" id="ProtNLM"/>
    </source>
</evidence>
<evidence type="ECO:0000256" key="1">
    <source>
        <dbReference type="ARBA" id="ARBA00009800"/>
    </source>
</evidence>
<dbReference type="FunFam" id="3.20.20.80:FF:000024">
    <property type="entry name" value="Heparanase 2"/>
    <property type="match status" value="1"/>
</dbReference>
<dbReference type="Pfam" id="PF03662">
    <property type="entry name" value="Glyco_hydro_79n"/>
    <property type="match status" value="1"/>
</dbReference>
<dbReference type="GO" id="GO:0031012">
    <property type="term" value="C:extracellular matrix"/>
    <property type="evidence" value="ECO:0007669"/>
    <property type="project" value="TreeGrafter"/>
</dbReference>
<dbReference type="OrthoDB" id="726732at2759"/>
<reference evidence="2" key="1">
    <citation type="submission" date="2022-01" db="EMBL/GenBank/DDBJ databases">
        <authorList>
            <person name="King R."/>
        </authorList>
    </citation>
    <scope>NUCLEOTIDE SEQUENCE</scope>
</reference>
<dbReference type="SUPFAM" id="SSF51445">
    <property type="entry name" value="(Trans)glycosidases"/>
    <property type="match status" value="1"/>
</dbReference>
<evidence type="ECO:0000313" key="3">
    <source>
        <dbReference type="Proteomes" id="UP001153712"/>
    </source>
</evidence>
<dbReference type="PANTHER" id="PTHR46145:SF4">
    <property type="entry name" value="HEPARANASE"/>
    <property type="match status" value="1"/>
</dbReference>
<keyword evidence="3" id="KW-1185">Reference proteome</keyword>
<dbReference type="AlphaFoldDB" id="A0A9P0GW18"/>
<dbReference type="Proteomes" id="UP001153712">
    <property type="component" value="Chromosome 2"/>
</dbReference>
<accession>A0A9P0GW18</accession>
<organism evidence="2 3">
    <name type="scientific">Phyllotreta striolata</name>
    <name type="common">Striped flea beetle</name>
    <name type="synonym">Crioceris striolata</name>
    <dbReference type="NCBI Taxonomy" id="444603"/>
    <lineage>
        <taxon>Eukaryota</taxon>
        <taxon>Metazoa</taxon>
        <taxon>Ecdysozoa</taxon>
        <taxon>Arthropoda</taxon>
        <taxon>Hexapoda</taxon>
        <taxon>Insecta</taxon>
        <taxon>Pterygota</taxon>
        <taxon>Neoptera</taxon>
        <taxon>Endopterygota</taxon>
        <taxon>Coleoptera</taxon>
        <taxon>Polyphaga</taxon>
        <taxon>Cucujiformia</taxon>
        <taxon>Chrysomeloidea</taxon>
        <taxon>Chrysomelidae</taxon>
        <taxon>Galerucinae</taxon>
        <taxon>Alticini</taxon>
        <taxon>Phyllotreta</taxon>
    </lineage>
</organism>
<proteinExistence type="inferred from homology"/>
<sequence>MTLKWNEKLDRSNRKHYLVLFLLLFLLIFTLAFELVGVYNQNQTSSVQIIYVESDKPAVFKTDPRFLSLGLDAIVIANGFRRFNMSDPRLIKMIKYLGPGYLRIGGNLQERIKFSLLNDTNEYLQDDNIALDLVPNITLTASNWLKLNKLASSANMEIFYGLNALQRFPNGSWDPRNAEIMIKYTTDHGFKVNWELGNEPNSFRHKFNEAVNATQMSKDFVVLRSILNKYSKYNRSMLVGPDTTRPQRNPESQIYLEQFIKRGSFEVDKITWHQYYVNGHNTSAEEFLDPKIYDLLKFQIDRVKEITNKTHRAIWLGETSSAYGGGAPELSDRFTSVFMWLDKLGLAAKLGVELVMRQSIFHGNYSLLDDFYNPNPDWWVSLIYKRYVGQVVVPIYNVTTDRVRLYAHCSKNIVQKGITIFGFNVDHSPANVELQGLRNLDGRVPPYVEEFLLQTNYLTSKNVFCNGRLLAMLPGNQLPNIFGVIKNISPYLTLPPFSVVFWNIPNVRVKACM</sequence>
<gene>
    <name evidence="2" type="ORF">PHYEVI_LOCUS4624</name>
</gene>